<keyword evidence="3" id="KW-1185">Reference proteome</keyword>
<comment type="subunit">
    <text evidence="1">Forms a complex composed of PxpA, PxpB and PxpC.</text>
</comment>
<dbReference type="EC" id="3.5.2.9" evidence="1"/>
<dbReference type="NCBIfam" id="NF003814">
    <property type="entry name" value="PRK05406.1-3"/>
    <property type="match status" value="1"/>
</dbReference>
<keyword evidence="1" id="KW-0378">Hydrolase</keyword>
<accession>A0ABS9Z883</accession>
<keyword evidence="1" id="KW-0067">ATP-binding</keyword>
<dbReference type="InterPro" id="IPR011330">
    <property type="entry name" value="Glyco_hydro/deAcase_b/a-brl"/>
</dbReference>
<evidence type="ECO:0000256" key="1">
    <source>
        <dbReference type="HAMAP-Rule" id="MF_00691"/>
    </source>
</evidence>
<keyword evidence="1" id="KW-0547">Nucleotide-binding</keyword>
<dbReference type="InterPro" id="IPR005501">
    <property type="entry name" value="LamB/YcsF/PxpA-like"/>
</dbReference>
<evidence type="ECO:0000313" key="3">
    <source>
        <dbReference type="Proteomes" id="UP001139104"/>
    </source>
</evidence>
<dbReference type="Proteomes" id="UP001139104">
    <property type="component" value="Unassembled WGS sequence"/>
</dbReference>
<dbReference type="Gene3D" id="3.20.20.370">
    <property type="entry name" value="Glycoside hydrolase/deacetylase"/>
    <property type="match status" value="1"/>
</dbReference>
<dbReference type="SUPFAM" id="SSF88713">
    <property type="entry name" value="Glycoside hydrolase/deacetylase"/>
    <property type="match status" value="1"/>
</dbReference>
<evidence type="ECO:0000313" key="2">
    <source>
        <dbReference type="EMBL" id="MCI4683858.1"/>
    </source>
</evidence>
<dbReference type="Pfam" id="PF03746">
    <property type="entry name" value="LamB_YcsF"/>
    <property type="match status" value="1"/>
</dbReference>
<sequence length="256" mass="26817">MTDKINLNADLGESLGAWRMGDDASLLRIVQSASLACGFHAGDPVTMRRTVRAALDAGVSIGAHPSYPDLLGFGRRSMRCSAEEVEALVLYQIGALDGFAKAEGARVTHVKPHGALSNDSSRDLALAETIARAIEAYDRNLILLAPACSRLAEAGAAAGLRVAIEIFADRTYEDDGALTPRSEPGAALHDAAACRAHVAAMLDAKGLVARGGKILPTPIHSICVHGDGPGAVEIADTLKNFLKEQYVLAPIPTLFA</sequence>
<comment type="function">
    <text evidence="1">Catalyzes the cleavage of 5-oxoproline to form L-glutamate coupled to the hydrolysis of ATP to ADP and inorganic phosphate.</text>
</comment>
<dbReference type="PANTHER" id="PTHR30292">
    <property type="entry name" value="UNCHARACTERIZED PROTEIN YBGL-RELATED"/>
    <property type="match status" value="1"/>
</dbReference>
<gene>
    <name evidence="1" type="primary">pxpA</name>
    <name evidence="2" type="ORF">K2U94_13970</name>
</gene>
<dbReference type="PANTHER" id="PTHR30292:SF0">
    <property type="entry name" value="5-OXOPROLINASE SUBUNIT A"/>
    <property type="match status" value="1"/>
</dbReference>
<comment type="similarity">
    <text evidence="1">Belongs to the LamB/PxpA family.</text>
</comment>
<proteinExistence type="inferred from homology"/>
<dbReference type="NCBIfam" id="NF003816">
    <property type="entry name" value="PRK05406.1-5"/>
    <property type="match status" value="1"/>
</dbReference>
<protein>
    <recommendedName>
        <fullName evidence="1">5-oxoprolinase subunit A</fullName>
        <shortName evidence="1">5-OPase subunit A</shortName>
        <ecNumber evidence="1">3.5.2.9</ecNumber>
    </recommendedName>
    <alternativeName>
        <fullName evidence="1">5-oxoprolinase (ATP-hydrolyzing) subunit A</fullName>
    </alternativeName>
</protein>
<organism evidence="2 3">
    <name type="scientific">Candidatus Rhodoblastus alkanivorans</name>
    <dbReference type="NCBI Taxonomy" id="2954117"/>
    <lineage>
        <taxon>Bacteria</taxon>
        <taxon>Pseudomonadati</taxon>
        <taxon>Pseudomonadota</taxon>
        <taxon>Alphaproteobacteria</taxon>
        <taxon>Hyphomicrobiales</taxon>
        <taxon>Rhodoblastaceae</taxon>
        <taxon>Rhodoblastus</taxon>
    </lineage>
</organism>
<dbReference type="CDD" id="cd10787">
    <property type="entry name" value="LamB_YcsF_like"/>
    <property type="match status" value="1"/>
</dbReference>
<reference evidence="2" key="1">
    <citation type="journal article" date="2022" name="ISME J.">
        <title>Identification of active gaseous-alkane degraders at natural gas seeps.</title>
        <authorList>
            <person name="Farhan Ul Haque M."/>
            <person name="Hernandez M."/>
            <person name="Crombie A.T."/>
            <person name="Murrell J.C."/>
        </authorList>
    </citation>
    <scope>NUCLEOTIDE SEQUENCE</scope>
    <source>
        <strain evidence="2">PC2</strain>
    </source>
</reference>
<comment type="caution">
    <text evidence="2">The sequence shown here is derived from an EMBL/GenBank/DDBJ whole genome shotgun (WGS) entry which is preliminary data.</text>
</comment>
<dbReference type="HAMAP" id="MF_00691">
    <property type="entry name" value="PxpA"/>
    <property type="match status" value="1"/>
</dbReference>
<dbReference type="RefSeq" id="WP_243067782.1">
    <property type="nucleotide sequence ID" value="NZ_JAIVFK010000006.1"/>
</dbReference>
<comment type="catalytic activity">
    <reaction evidence="1">
        <text>5-oxo-L-proline + ATP + 2 H2O = L-glutamate + ADP + phosphate + H(+)</text>
        <dbReference type="Rhea" id="RHEA:10348"/>
        <dbReference type="ChEBI" id="CHEBI:15377"/>
        <dbReference type="ChEBI" id="CHEBI:15378"/>
        <dbReference type="ChEBI" id="CHEBI:29985"/>
        <dbReference type="ChEBI" id="CHEBI:30616"/>
        <dbReference type="ChEBI" id="CHEBI:43474"/>
        <dbReference type="ChEBI" id="CHEBI:58402"/>
        <dbReference type="ChEBI" id="CHEBI:456216"/>
        <dbReference type="EC" id="3.5.2.9"/>
    </reaction>
</comment>
<dbReference type="EMBL" id="JAIVFP010000001">
    <property type="protein sequence ID" value="MCI4683858.1"/>
    <property type="molecule type" value="Genomic_DNA"/>
</dbReference>
<name>A0ABS9Z883_9HYPH</name>